<comment type="caution">
    <text evidence="1">The sequence shown here is derived from an EMBL/GenBank/DDBJ whole genome shotgun (WGS) entry which is preliminary data.</text>
</comment>
<gene>
    <name evidence="1" type="ORF">HICCMSTLAB_LOCUS3836</name>
</gene>
<reference evidence="1" key="1">
    <citation type="submission" date="2021-04" db="EMBL/GenBank/DDBJ databases">
        <authorList>
            <person name="Chebbi M.A.C M."/>
        </authorList>
    </citation>
    <scope>NUCLEOTIDE SEQUENCE</scope>
</reference>
<keyword evidence="2" id="KW-1185">Reference proteome</keyword>
<dbReference type="EMBL" id="CAJNRD030001118">
    <property type="protein sequence ID" value="CAG5083427.1"/>
    <property type="molecule type" value="Genomic_DNA"/>
</dbReference>
<dbReference type="Proteomes" id="UP000786811">
    <property type="component" value="Unassembled WGS sequence"/>
</dbReference>
<proteinExistence type="predicted"/>
<protein>
    <submittedName>
        <fullName evidence="1">Uncharacterized protein</fullName>
    </submittedName>
</protein>
<evidence type="ECO:0000313" key="2">
    <source>
        <dbReference type="Proteomes" id="UP000786811"/>
    </source>
</evidence>
<organism evidence="1 2">
    <name type="scientific">Cotesia congregata</name>
    <name type="common">Parasitoid wasp</name>
    <name type="synonym">Apanteles congregatus</name>
    <dbReference type="NCBI Taxonomy" id="51543"/>
    <lineage>
        <taxon>Eukaryota</taxon>
        <taxon>Metazoa</taxon>
        <taxon>Ecdysozoa</taxon>
        <taxon>Arthropoda</taxon>
        <taxon>Hexapoda</taxon>
        <taxon>Insecta</taxon>
        <taxon>Pterygota</taxon>
        <taxon>Neoptera</taxon>
        <taxon>Endopterygota</taxon>
        <taxon>Hymenoptera</taxon>
        <taxon>Apocrita</taxon>
        <taxon>Ichneumonoidea</taxon>
        <taxon>Braconidae</taxon>
        <taxon>Microgastrinae</taxon>
        <taxon>Cotesia</taxon>
    </lineage>
</organism>
<evidence type="ECO:0000313" key="1">
    <source>
        <dbReference type="EMBL" id="CAG5083427.1"/>
    </source>
</evidence>
<dbReference type="AlphaFoldDB" id="A0A8J2MDK2"/>
<accession>A0A8J2MDK2</accession>
<sequence length="199" mass="22021">MYIQLYIGEFKIKSLSSSFLIHLRSLLTALIASGLVTRVDGWASEGDGGDTGRVLEAFRLPGRCNKATGTRGSRTERCSCTCRGRDASPGARSRQWSLRRGSWCASASRQSSAWPPRESRRRLGPRSEAASKLGSLLLALDSPEEESWLSVHKIQQMVNEPLAASQQSPEIKVPSLLIDPRQVRLSQHEQDLVVHIPEE</sequence>
<name>A0A8J2MDK2_COTCN</name>